<keyword evidence="3" id="KW-0479">Metal-binding</keyword>
<dbReference type="SUPFAM" id="SSF54060">
    <property type="entry name" value="His-Me finger endonucleases"/>
    <property type="match status" value="1"/>
</dbReference>
<dbReference type="HOGENOM" id="CLU_012256_0_1_1"/>
<dbReference type="OMA" id="LFRCGER"/>
<keyword evidence="5" id="KW-1015">Disulfide bond</keyword>
<dbReference type="PROSITE" id="PS00524">
    <property type="entry name" value="SMB_1"/>
    <property type="match status" value="1"/>
</dbReference>
<dbReference type="InterPro" id="IPR044929">
    <property type="entry name" value="DNA/RNA_non-sp_Endonuclease_sf"/>
</dbReference>
<dbReference type="Gene3D" id="3.40.720.10">
    <property type="entry name" value="Alkaline Phosphatase, subunit A"/>
    <property type="match status" value="1"/>
</dbReference>
<dbReference type="InterPro" id="IPR001604">
    <property type="entry name" value="Endo_G_ENPP1-like_dom"/>
</dbReference>
<evidence type="ECO:0000256" key="4">
    <source>
        <dbReference type="ARBA" id="ARBA00022801"/>
    </source>
</evidence>
<reference evidence="9" key="3">
    <citation type="submission" date="2025-09" db="UniProtKB">
        <authorList>
            <consortium name="Ensembl"/>
        </authorList>
    </citation>
    <scope>IDENTIFICATION</scope>
</reference>
<dbReference type="FunFam" id="4.10.410.20:FF:000001">
    <property type="entry name" value="Ectonucleotide pyrophosphatase/phosphodiesterase family member 2"/>
    <property type="match status" value="1"/>
</dbReference>
<dbReference type="Bgee" id="ENSLOCG00000009125">
    <property type="expression patterns" value="Expressed in embryo and 5 other cell types or tissues"/>
</dbReference>
<dbReference type="Proteomes" id="UP000018468">
    <property type="component" value="Linkage group LG11"/>
</dbReference>
<feature type="domain" description="SMB" evidence="8">
    <location>
        <begin position="47"/>
        <end position="90"/>
    </location>
</feature>
<name>W5MRW8_LEPOC</name>
<evidence type="ECO:0000256" key="2">
    <source>
        <dbReference type="ARBA" id="ARBA00022525"/>
    </source>
</evidence>
<organism evidence="9 10">
    <name type="scientific">Lepisosteus oculatus</name>
    <name type="common">Spotted gar</name>
    <dbReference type="NCBI Taxonomy" id="7918"/>
    <lineage>
        <taxon>Eukaryota</taxon>
        <taxon>Metazoa</taxon>
        <taxon>Chordata</taxon>
        <taxon>Craniata</taxon>
        <taxon>Vertebrata</taxon>
        <taxon>Euteleostomi</taxon>
        <taxon>Actinopterygii</taxon>
        <taxon>Neopterygii</taxon>
        <taxon>Holostei</taxon>
        <taxon>Semionotiformes</taxon>
        <taxon>Lepisosteidae</taxon>
        <taxon>Lepisosteus</taxon>
    </lineage>
</organism>
<dbReference type="SMART" id="SM00892">
    <property type="entry name" value="Endonuclease_NS"/>
    <property type="match status" value="1"/>
</dbReference>
<dbReference type="Ensembl" id="ENSLOCT00000011143.1">
    <property type="protein sequence ID" value="ENSLOCP00000011127.1"/>
    <property type="gene ID" value="ENSLOCG00000009125.1"/>
</dbReference>
<evidence type="ECO:0000313" key="9">
    <source>
        <dbReference type="Ensembl" id="ENSLOCP00000011127.1"/>
    </source>
</evidence>
<keyword evidence="7" id="KW-1133">Transmembrane helix</keyword>
<reference evidence="9" key="2">
    <citation type="submission" date="2025-08" db="UniProtKB">
        <authorList>
            <consortium name="Ensembl"/>
        </authorList>
    </citation>
    <scope>IDENTIFICATION</scope>
</reference>
<accession>W5MRW8</accession>
<keyword evidence="7" id="KW-0472">Membrane</keyword>
<dbReference type="SMART" id="SM00201">
    <property type="entry name" value="SO"/>
    <property type="match status" value="2"/>
</dbReference>
<dbReference type="GeneTree" id="ENSGT00940000156034"/>
<keyword evidence="7" id="KW-0812">Transmembrane</keyword>
<evidence type="ECO:0000256" key="5">
    <source>
        <dbReference type="ARBA" id="ARBA00023157"/>
    </source>
</evidence>
<dbReference type="InterPro" id="IPR001212">
    <property type="entry name" value="Somatomedin_B_dom"/>
</dbReference>
<dbReference type="PANTHER" id="PTHR10151">
    <property type="entry name" value="ECTONUCLEOTIDE PYROPHOSPHATASE/PHOSPHODIESTERASE"/>
    <property type="match status" value="1"/>
</dbReference>
<dbReference type="GO" id="GO:0047429">
    <property type="term" value="F:nucleoside triphosphate diphosphatase activity"/>
    <property type="evidence" value="ECO:0000318"/>
    <property type="project" value="GO_Central"/>
</dbReference>
<dbReference type="GO" id="GO:0009143">
    <property type="term" value="P:nucleoside triphosphate catabolic process"/>
    <property type="evidence" value="ECO:0000318"/>
    <property type="project" value="GO_Central"/>
</dbReference>
<dbReference type="GO" id="GO:0005576">
    <property type="term" value="C:extracellular region"/>
    <property type="evidence" value="ECO:0007669"/>
    <property type="project" value="UniProtKB-SubCell"/>
</dbReference>
<dbReference type="InterPro" id="IPR020821">
    <property type="entry name" value="ENPP1-3/EXOG-like_nuc-like"/>
</dbReference>
<evidence type="ECO:0000313" key="10">
    <source>
        <dbReference type="Proteomes" id="UP000018468"/>
    </source>
</evidence>
<dbReference type="InterPro" id="IPR002591">
    <property type="entry name" value="Phosphodiest/P_Trfase"/>
</dbReference>
<dbReference type="AlphaFoldDB" id="W5MRW8"/>
<keyword evidence="10" id="KW-1185">Reference proteome</keyword>
<dbReference type="SUPFAM" id="SSF90188">
    <property type="entry name" value="Somatomedin B domain"/>
    <property type="match status" value="2"/>
</dbReference>
<proteinExistence type="predicted"/>
<dbReference type="CDD" id="cd16018">
    <property type="entry name" value="Enpp"/>
    <property type="match status" value="1"/>
</dbReference>
<reference evidence="10" key="1">
    <citation type="submission" date="2011-12" db="EMBL/GenBank/DDBJ databases">
        <title>The Draft Genome of Lepisosteus oculatus.</title>
        <authorList>
            <consortium name="The Broad Institute Genome Assembly &amp; Analysis Group"/>
            <consortium name="Computational R&amp;D Group"/>
            <consortium name="and Sequencing Platform"/>
            <person name="Di Palma F."/>
            <person name="Alfoldi J."/>
            <person name="Johnson J."/>
            <person name="Berlin A."/>
            <person name="Gnerre S."/>
            <person name="Jaffe D."/>
            <person name="MacCallum I."/>
            <person name="Young S."/>
            <person name="Walker B.J."/>
            <person name="Lander E.S."/>
            <person name="Lindblad-Toh K."/>
        </authorList>
    </citation>
    <scope>NUCLEOTIDE SEQUENCE [LARGE SCALE GENOMIC DNA]</scope>
</reference>
<feature type="domain" description="SMB" evidence="8">
    <location>
        <begin position="91"/>
        <end position="135"/>
    </location>
</feature>
<dbReference type="InterPro" id="IPR017850">
    <property type="entry name" value="Alkaline_phosphatase_core_sf"/>
</dbReference>
<dbReference type="SMART" id="SM00477">
    <property type="entry name" value="NUC"/>
    <property type="match status" value="1"/>
</dbReference>
<dbReference type="GO" id="GO:0003676">
    <property type="term" value="F:nucleic acid binding"/>
    <property type="evidence" value="ECO:0007669"/>
    <property type="project" value="InterPro"/>
</dbReference>
<dbReference type="CDD" id="cd00091">
    <property type="entry name" value="NUC"/>
    <property type="match status" value="1"/>
</dbReference>
<dbReference type="PROSITE" id="PS50958">
    <property type="entry name" value="SMB_2"/>
    <property type="match status" value="2"/>
</dbReference>
<evidence type="ECO:0000259" key="8">
    <source>
        <dbReference type="PROSITE" id="PS50958"/>
    </source>
</evidence>
<dbReference type="InParanoid" id="W5MRW8"/>
<evidence type="ECO:0000256" key="1">
    <source>
        <dbReference type="ARBA" id="ARBA00004613"/>
    </source>
</evidence>
<dbReference type="Pfam" id="PF01663">
    <property type="entry name" value="Phosphodiest"/>
    <property type="match status" value="1"/>
</dbReference>
<dbReference type="GO" id="GO:0046872">
    <property type="term" value="F:metal ion binding"/>
    <property type="evidence" value="ECO:0007669"/>
    <property type="project" value="UniProtKB-KW"/>
</dbReference>
<dbReference type="InterPro" id="IPR036024">
    <property type="entry name" value="Somatomedin_B-like_dom_sf"/>
</dbReference>
<evidence type="ECO:0000256" key="7">
    <source>
        <dbReference type="SAM" id="Phobius"/>
    </source>
</evidence>
<comment type="subcellular location">
    <subcellularLocation>
        <location evidence="1">Secreted</location>
    </subcellularLocation>
</comment>
<dbReference type="PANTHER" id="PTHR10151:SF107">
    <property type="entry name" value="ECTONUCLEOTIDE PYROPHOSPHATASE_PHOSPHODIESTERASE FAMILY MEMBER 3"/>
    <property type="match status" value="1"/>
</dbReference>
<dbReference type="Gene3D" id="3.40.570.10">
    <property type="entry name" value="Extracellular Endonuclease, subunit A"/>
    <property type="match status" value="1"/>
</dbReference>
<keyword evidence="4" id="KW-0378">Hydrolase</keyword>
<dbReference type="Pfam" id="PF01223">
    <property type="entry name" value="Endonuclease_NS"/>
    <property type="match status" value="1"/>
</dbReference>
<evidence type="ECO:0000256" key="6">
    <source>
        <dbReference type="ARBA" id="ARBA00023180"/>
    </source>
</evidence>
<keyword evidence="2" id="KW-0964">Secreted</keyword>
<dbReference type="EMBL" id="AHAT01004832">
    <property type="status" value="NOT_ANNOTATED_CDS"/>
    <property type="molecule type" value="Genomic_DNA"/>
</dbReference>
<dbReference type="EMBL" id="AHAT01004831">
    <property type="status" value="NOT_ANNOTATED_CDS"/>
    <property type="molecule type" value="Genomic_DNA"/>
</dbReference>
<feature type="transmembrane region" description="Helical" evidence="7">
    <location>
        <begin position="17"/>
        <end position="40"/>
    </location>
</feature>
<protein>
    <recommendedName>
        <fullName evidence="8">SMB domain-containing protein</fullName>
    </recommendedName>
</protein>
<dbReference type="Gene3D" id="4.10.410.20">
    <property type="match status" value="2"/>
</dbReference>
<keyword evidence="6" id="KW-0325">Glycoprotein</keyword>
<dbReference type="Pfam" id="PF01033">
    <property type="entry name" value="Somatomedin_B"/>
    <property type="match status" value="2"/>
</dbReference>
<dbReference type="InterPro" id="IPR044925">
    <property type="entry name" value="His-Me_finger_sf"/>
</dbReference>
<dbReference type="SUPFAM" id="SSF53649">
    <property type="entry name" value="Alkaline phosphatase-like"/>
    <property type="match status" value="1"/>
</dbReference>
<dbReference type="STRING" id="7918.ENSLOCP00000011127"/>
<sequence length="871" mass="98724">SMVTTMGPQLSSSKKKIIVISALAVAIVTIILGLGLGLGLQLQSGGVPTSCRNRCYEPPEEESKGCRCDKLCVSSDNCCNDFKDICLQPTEQWECNKARCGEKRLPNSNCHCSDDCLTVGDCCTNYKNICYAQKAHCALSLETPPTNFTRQPLLLISLDGFRAEYLQTWKKLIPVIDKLKTCGTHAPYMQAIFPSKTFPNHYSIVTGLYAESHGLVDNNMYDPIINASFSLSNSEKSNPQWYLGQPIWLTAMYQGLKSGTFFWPGSDVKINGTFPDIYQEYDGKVPFEKRVFTLLQWLRLPAEKRPDLFTLYLQEPDSSGHNFGPVSGAVIEALMEVDRIIGQLMDGLKQLNLHKCVNIIVVADHGMEETSCQRMEFLQDFTGNLNQLYVYQGAFGRIRARNPQQIIDSAGLMANLTCKKPNQRIKPFLKAHLPKRFHYANSIRIEDVNVLVDIKWLFARSQGSYTNCDGGTHGYDNDYYSMHAIFLGYGPQFLYKTQVEPFPNTELYNLMCDLLQISPAPNNGTHGSLNHLLRKPKYTPEFPQEVTRQEECPLTSLTPEDNLNCTCTAMLEAQGSLNPNDRLNLTASEVAACEEKHMPFGRPRMLRFDEKYCLLHQQGYVNAYSKTFFMPVWSSFTVIKPQNLEPLPPVIPDCFRADVRIPANMSSRCEYFSGAVNITEAHLYPPNLNSTTDEQYDGLLMSNVVPVYPAFKRIWLYFHSVLLKKYAFQYNGVNVMLGPVFDYNYDGRFDTLDEIEQHVPGTSIPIPTHYFVVLTSCVNASQPVLSCKKPLKAVSFLIPHRPDNSEVCNNHEDESKWVEDLIWFHQSKVKDVEWITGLDFYQDSKRPISELLRLKTRPTSAIDRVNNTPEL</sequence>
<dbReference type="eggNOG" id="KOG2645">
    <property type="taxonomic scope" value="Eukaryota"/>
</dbReference>
<evidence type="ECO:0000256" key="3">
    <source>
        <dbReference type="ARBA" id="ARBA00022723"/>
    </source>
</evidence>